<dbReference type="SUPFAM" id="SSF51182">
    <property type="entry name" value="RmlC-like cupins"/>
    <property type="match status" value="1"/>
</dbReference>
<dbReference type="AlphaFoldDB" id="A0A7W5C4T6"/>
<dbReference type="GO" id="GO:0009298">
    <property type="term" value="P:GDP-mannose biosynthetic process"/>
    <property type="evidence" value="ECO:0007669"/>
    <property type="project" value="TreeGrafter"/>
</dbReference>
<reference evidence="3 4" key="1">
    <citation type="submission" date="2020-08" db="EMBL/GenBank/DDBJ databases">
        <title>Genomic Encyclopedia of Type Strains, Phase III (KMG-III): the genomes of soil and plant-associated and newly described type strains.</title>
        <authorList>
            <person name="Whitman W."/>
        </authorList>
    </citation>
    <scope>NUCLEOTIDE SEQUENCE [LARGE SCALE GENOMIC DNA]</scope>
    <source>
        <strain evidence="3 4">CECT 8234</strain>
    </source>
</reference>
<sequence length="460" mass="51790">MKIILLSGGSGKRLWPLSNSSRAKQYLSVLEGPDGAMESMLQRIWRQLDEADLQEHTRISTCREQLELLQRQLGSEAPVILESEQRDTYPAVALASAYLYSIAGVSLSETVIVMPVDAFVESDFFSCIRGLPKLERESRSELLMVGTKPCCASEQYGYIIPESSRLSEEEGSYEQAVKLFKEKPYEAEASALIKAGALWNTGIYAFKLDFMITMLMNRGLPIHYDELYKQYYKLPKASFEAEVTQKTELRSVIRYDGQWKDLGTWKTLSQEIAFERMGAGDISHDSGQSQLFNELEIPISIVGLNNIIVAASPDGILVANKDADSILNAKLQSMNEKPKYEERRWGHSKVVDSVILASGLHSMTKRLFIAAGNNMSYQMHFKRKEAWTVLSGEGILILDEMYRHIGPGDTITIPERARHSVRAIVNMELIEVQTGEQIADDDIIRLGITWDEITSQINMV</sequence>
<organism evidence="3 4">
    <name type="scientific">Paenibacillus endophyticus</name>
    <dbReference type="NCBI Taxonomy" id="1294268"/>
    <lineage>
        <taxon>Bacteria</taxon>
        <taxon>Bacillati</taxon>
        <taxon>Bacillota</taxon>
        <taxon>Bacilli</taxon>
        <taxon>Bacillales</taxon>
        <taxon>Paenibacillaceae</taxon>
        <taxon>Paenibacillus</taxon>
    </lineage>
</organism>
<protein>
    <submittedName>
        <fullName evidence="3">Mannose-1-phosphate guanylyltransferase</fullName>
        <ecNumber evidence="3">2.7.7.13</ecNumber>
    </submittedName>
</protein>
<comment type="caution">
    <text evidence="3">The sequence shown here is derived from an EMBL/GenBank/DDBJ whole genome shotgun (WGS) entry which is preliminary data.</text>
</comment>
<evidence type="ECO:0000259" key="2">
    <source>
        <dbReference type="Pfam" id="PF01050"/>
    </source>
</evidence>
<dbReference type="RefSeq" id="WP_183559284.1">
    <property type="nucleotide sequence ID" value="NZ_CBCSLB010000009.1"/>
</dbReference>
<evidence type="ECO:0000313" key="4">
    <source>
        <dbReference type="Proteomes" id="UP000518605"/>
    </source>
</evidence>
<keyword evidence="4" id="KW-1185">Reference proteome</keyword>
<keyword evidence="3" id="KW-0808">Transferase</keyword>
<dbReference type="GO" id="GO:0005976">
    <property type="term" value="P:polysaccharide metabolic process"/>
    <property type="evidence" value="ECO:0007669"/>
    <property type="project" value="InterPro"/>
</dbReference>
<dbReference type="Gene3D" id="3.90.550.10">
    <property type="entry name" value="Spore Coat Polysaccharide Biosynthesis Protein SpsA, Chain A"/>
    <property type="match status" value="1"/>
</dbReference>
<dbReference type="InterPro" id="IPR005835">
    <property type="entry name" value="NTP_transferase_dom"/>
</dbReference>
<dbReference type="CDD" id="cd02213">
    <property type="entry name" value="cupin_PMI_typeII_C"/>
    <property type="match status" value="1"/>
</dbReference>
<dbReference type="InterPro" id="IPR029044">
    <property type="entry name" value="Nucleotide-diphossugar_trans"/>
</dbReference>
<keyword evidence="3" id="KW-0548">Nucleotidyltransferase</keyword>
<dbReference type="EMBL" id="JACHXW010000002">
    <property type="protein sequence ID" value="MBB3150892.1"/>
    <property type="molecule type" value="Genomic_DNA"/>
</dbReference>
<gene>
    <name evidence="3" type="ORF">FHS16_000926</name>
</gene>
<feature type="domain" description="Mannose-6-phosphate isomerase type II C-terminal" evidence="2">
    <location>
        <begin position="343"/>
        <end position="446"/>
    </location>
</feature>
<dbReference type="GO" id="GO:0004475">
    <property type="term" value="F:mannose-1-phosphate guanylyltransferase (GTP) activity"/>
    <property type="evidence" value="ECO:0007669"/>
    <property type="project" value="UniProtKB-EC"/>
</dbReference>
<dbReference type="EC" id="2.7.7.13" evidence="3"/>
<dbReference type="InterPro" id="IPR011051">
    <property type="entry name" value="RmlC_Cupin_sf"/>
</dbReference>
<evidence type="ECO:0000313" key="3">
    <source>
        <dbReference type="EMBL" id="MBB3150892.1"/>
    </source>
</evidence>
<dbReference type="InterPro" id="IPR051161">
    <property type="entry name" value="Mannose-6P_isomerase_type2"/>
</dbReference>
<dbReference type="PANTHER" id="PTHR46390">
    <property type="entry name" value="MANNOSE-1-PHOSPHATE GUANYLYLTRANSFERASE"/>
    <property type="match status" value="1"/>
</dbReference>
<accession>A0A7W5C4T6</accession>
<name>A0A7W5C4T6_9BACL</name>
<dbReference type="Gene3D" id="2.60.120.10">
    <property type="entry name" value="Jelly Rolls"/>
    <property type="match status" value="1"/>
</dbReference>
<feature type="domain" description="Nucleotidyl transferase" evidence="1">
    <location>
        <begin position="3"/>
        <end position="272"/>
    </location>
</feature>
<evidence type="ECO:0000259" key="1">
    <source>
        <dbReference type="Pfam" id="PF00483"/>
    </source>
</evidence>
<dbReference type="InterPro" id="IPR014710">
    <property type="entry name" value="RmlC-like_jellyroll"/>
</dbReference>
<dbReference type="PANTHER" id="PTHR46390:SF1">
    <property type="entry name" value="MANNOSE-1-PHOSPHATE GUANYLYLTRANSFERASE"/>
    <property type="match status" value="1"/>
</dbReference>
<dbReference type="InterPro" id="IPR001538">
    <property type="entry name" value="Man6P_isomerase-2_C"/>
</dbReference>
<dbReference type="Pfam" id="PF01050">
    <property type="entry name" value="MannoseP_isomer"/>
    <property type="match status" value="1"/>
</dbReference>
<proteinExistence type="predicted"/>
<dbReference type="Pfam" id="PF00483">
    <property type="entry name" value="NTP_transferase"/>
    <property type="match status" value="1"/>
</dbReference>
<dbReference type="SUPFAM" id="SSF53448">
    <property type="entry name" value="Nucleotide-diphospho-sugar transferases"/>
    <property type="match status" value="1"/>
</dbReference>
<dbReference type="Proteomes" id="UP000518605">
    <property type="component" value="Unassembled WGS sequence"/>
</dbReference>